<evidence type="ECO:0000313" key="5">
    <source>
        <dbReference type="EMBL" id="CAF1217671.1"/>
    </source>
</evidence>
<keyword evidence="2 3" id="KW-0040">ANK repeat</keyword>
<dbReference type="InterPro" id="IPR002110">
    <property type="entry name" value="Ankyrin_rpt"/>
</dbReference>
<feature type="repeat" description="ANK" evidence="3">
    <location>
        <begin position="40"/>
        <end position="72"/>
    </location>
</feature>
<dbReference type="EMBL" id="CAJOAZ010004334">
    <property type="protein sequence ID" value="CAF4054370.1"/>
    <property type="molecule type" value="Genomic_DNA"/>
</dbReference>
<dbReference type="Proteomes" id="UP000663891">
    <property type="component" value="Unassembled WGS sequence"/>
</dbReference>
<dbReference type="Proteomes" id="UP000663844">
    <property type="component" value="Unassembled WGS sequence"/>
</dbReference>
<evidence type="ECO:0000313" key="6">
    <source>
        <dbReference type="EMBL" id="CAF1248903.1"/>
    </source>
</evidence>
<gene>
    <name evidence="4" type="ORF">BJG266_LOCUS24023</name>
    <name evidence="8" type="ORF">OKA104_LOCUS24237</name>
    <name evidence="9" type="ORF">OXD698_LOCUS32737</name>
    <name evidence="6" type="ORF">QVE165_LOCUS28393</name>
    <name evidence="7" type="ORF">QVE165_LOCUS31172</name>
    <name evidence="5" type="ORF">VCS650_LOCUS26536</name>
</gene>
<dbReference type="Gene3D" id="1.25.40.20">
    <property type="entry name" value="Ankyrin repeat-containing domain"/>
    <property type="match status" value="1"/>
</dbReference>
<dbReference type="Proteomes" id="UP000663832">
    <property type="component" value="Unassembled WGS sequence"/>
</dbReference>
<keyword evidence="1" id="KW-0677">Repeat</keyword>
<name>A0A819SMV7_9BILA</name>
<evidence type="ECO:0000313" key="9">
    <source>
        <dbReference type="EMBL" id="CAF4054370.1"/>
    </source>
</evidence>
<evidence type="ECO:0000313" key="4">
    <source>
        <dbReference type="EMBL" id="CAF1149751.1"/>
    </source>
</evidence>
<dbReference type="EMBL" id="CAJOAY010001916">
    <property type="protein sequence ID" value="CAF3901942.1"/>
    <property type="molecule type" value="Genomic_DNA"/>
</dbReference>
<evidence type="ECO:0000256" key="2">
    <source>
        <dbReference type="ARBA" id="ARBA00023043"/>
    </source>
</evidence>
<sequence>MSESTASTNESMIWCAKTGELQSLKTLLKEHPEKVNEQMNGRSLLHYAADAGNFDVLKELVNNGANVNSKDKFGLTPLLAAIYEDHTNCVKYLLEQNKSIIPIVYYE</sequence>
<dbReference type="SMART" id="SM00248">
    <property type="entry name" value="ANK"/>
    <property type="match status" value="3"/>
</dbReference>
<dbReference type="PANTHER" id="PTHR24123">
    <property type="entry name" value="ANKYRIN REPEAT-CONTAINING"/>
    <property type="match status" value="1"/>
</dbReference>
<dbReference type="Proteomes" id="UP000663881">
    <property type="component" value="Unassembled WGS sequence"/>
</dbReference>
<dbReference type="PROSITE" id="PS50088">
    <property type="entry name" value="ANK_REPEAT"/>
    <property type="match status" value="1"/>
</dbReference>
<evidence type="ECO:0000313" key="11">
    <source>
        <dbReference type="Proteomes" id="UP000663844"/>
    </source>
</evidence>
<proteinExistence type="predicted"/>
<protein>
    <recommendedName>
        <fullName evidence="12">Myotrophin</fullName>
    </recommendedName>
</protein>
<evidence type="ECO:0000256" key="1">
    <source>
        <dbReference type="ARBA" id="ARBA00022737"/>
    </source>
</evidence>
<evidence type="ECO:0000256" key="3">
    <source>
        <dbReference type="PROSITE-ProRule" id="PRU00023"/>
    </source>
</evidence>
<comment type="caution">
    <text evidence="9">The sequence shown here is derived from an EMBL/GenBank/DDBJ whole genome shotgun (WGS) entry which is preliminary data.</text>
</comment>
<dbReference type="EMBL" id="CAJNOM010000221">
    <property type="protein sequence ID" value="CAF1248903.1"/>
    <property type="molecule type" value="Genomic_DNA"/>
</dbReference>
<dbReference type="InterPro" id="IPR051165">
    <property type="entry name" value="Multifunctional_ANK_Repeat"/>
</dbReference>
<evidence type="ECO:0000313" key="8">
    <source>
        <dbReference type="EMBL" id="CAF3901942.1"/>
    </source>
</evidence>
<evidence type="ECO:0008006" key="12">
    <source>
        <dbReference type="Google" id="ProtNLM"/>
    </source>
</evidence>
<dbReference type="OrthoDB" id="426293at2759"/>
<evidence type="ECO:0000313" key="10">
    <source>
        <dbReference type="Proteomes" id="UP000663832"/>
    </source>
</evidence>
<dbReference type="Pfam" id="PF12796">
    <property type="entry name" value="Ank_2"/>
    <property type="match status" value="1"/>
</dbReference>
<dbReference type="AlphaFoldDB" id="A0A819SMV7"/>
<dbReference type="SUPFAM" id="SSF48403">
    <property type="entry name" value="Ankyrin repeat"/>
    <property type="match status" value="1"/>
</dbReference>
<keyword evidence="10" id="KW-1185">Reference proteome</keyword>
<reference evidence="9" key="1">
    <citation type="submission" date="2021-02" db="EMBL/GenBank/DDBJ databases">
        <authorList>
            <person name="Nowell W R."/>
        </authorList>
    </citation>
    <scope>NUCLEOTIDE SEQUENCE</scope>
</reference>
<organism evidence="9 11">
    <name type="scientific">Adineta steineri</name>
    <dbReference type="NCBI Taxonomy" id="433720"/>
    <lineage>
        <taxon>Eukaryota</taxon>
        <taxon>Metazoa</taxon>
        <taxon>Spiralia</taxon>
        <taxon>Gnathifera</taxon>
        <taxon>Rotifera</taxon>
        <taxon>Eurotatoria</taxon>
        <taxon>Bdelloidea</taxon>
        <taxon>Adinetida</taxon>
        <taxon>Adinetidae</taxon>
        <taxon>Adineta</taxon>
    </lineage>
</organism>
<dbReference type="Proteomes" id="UP000663877">
    <property type="component" value="Unassembled WGS sequence"/>
</dbReference>
<dbReference type="PANTHER" id="PTHR24123:SF33">
    <property type="entry name" value="PROTEIN HOS4"/>
    <property type="match status" value="1"/>
</dbReference>
<dbReference type="EMBL" id="CAJNOI010000166">
    <property type="protein sequence ID" value="CAF1149751.1"/>
    <property type="molecule type" value="Genomic_DNA"/>
</dbReference>
<evidence type="ECO:0000313" key="7">
    <source>
        <dbReference type="EMBL" id="CAF1299661.1"/>
    </source>
</evidence>
<dbReference type="PROSITE" id="PS50297">
    <property type="entry name" value="ANK_REP_REGION"/>
    <property type="match status" value="1"/>
</dbReference>
<accession>A0A819SMV7</accession>
<dbReference type="EMBL" id="CAJNOM010000264">
    <property type="protein sequence ID" value="CAF1299661.1"/>
    <property type="molecule type" value="Genomic_DNA"/>
</dbReference>
<dbReference type="InterPro" id="IPR036770">
    <property type="entry name" value="Ankyrin_rpt-contain_sf"/>
</dbReference>
<dbReference type="EMBL" id="CAJNON010000358">
    <property type="protein sequence ID" value="CAF1217671.1"/>
    <property type="molecule type" value="Genomic_DNA"/>
</dbReference>